<dbReference type="SMART" id="SM00421">
    <property type="entry name" value="HTH_LUXR"/>
    <property type="match status" value="1"/>
</dbReference>
<sequence length="896" mass="96273">MLYGRSHELQQIDTVLRGAREGRSGALVITGDAGVGKSALLRYARSQVGDTGRLLRCVGIESESELPFAGLHLLLGPILDRLDVLPGPQADALGGALGLRQAEIADRFLIGVATLSLLTELSTDSPVVCLIDDAQWLDQPSLDALTFAGRRLGAEGIAMVFASRPEYENHGLPTLALGPIDAEAAAALLAECCPTLEPALRDRVMREAEGNPLALIEFECIAGEIGYAAGPLPLPQRLQTGFERRILALSEAARAALLVVAAEETGDLGLALRVLHRFGHTADALAEAEGSGMVSVTGSTVTFRHPLQRSAAYHGAPFTQRLAVHAALAAELGDDRVREAWHLAAASTGPDETVAAALEFAAEQARERTGYASAAAALERAVWLTPDPEQRGRRLTGAVETAAQAGLTERALRLVAAAAQLPLGQVERARVIGTRARVEFEHGSLRRSFQLMIDAAECVVGLDPERAAWLCIEAARIAWTAGDLAGLRTAYQLLEPLELGPAREPLLSALRGPLALCSGDPAAGVAMIRANGVFSRTVPLEMISLRLAFGNQLALIGDMHIARTHLRELADLVTARGMIGWLPAVGSTLSVAELIQGRFRDAEVIAEQCLRIAADIGQPARVAAAEATLALVAAVRGDSERCRELAERNLRDAAGDHNHIDYAHFHWALALLDLGAGRHQQALDRLQTLHEGPEHARGHWIDLLADLVEAAGRLRAPERAAAAMAEIELWARALDTPWAEGLSLRCRAILRGDGDLLTEAMALHAAADRWYDHARSALLYGEFLRRERRMNESRTHLRRALETFERLGCTPWADHARTELRAAGEGTVPEPATDLAAVLTPQELQVVRLAAAGATNREIAAKLFLSPKTVGHHLYRAFPKLGVSNRVELARLHLED</sequence>
<dbReference type="PANTHER" id="PTHR16305:SF35">
    <property type="entry name" value="TRANSCRIPTIONAL ACTIVATOR DOMAIN"/>
    <property type="match status" value="1"/>
</dbReference>
<dbReference type="SUPFAM" id="SSF52540">
    <property type="entry name" value="P-loop containing nucleoside triphosphate hydrolases"/>
    <property type="match status" value="1"/>
</dbReference>
<dbReference type="Pfam" id="PF13191">
    <property type="entry name" value="AAA_16"/>
    <property type="match status" value="1"/>
</dbReference>
<dbReference type="EMBL" id="JAERRJ010000005">
    <property type="protein sequence ID" value="MBL1075451.1"/>
    <property type="molecule type" value="Genomic_DNA"/>
</dbReference>
<dbReference type="PRINTS" id="PR00038">
    <property type="entry name" value="HTHLUXR"/>
</dbReference>
<gene>
    <name evidence="4" type="ORF">JK358_13710</name>
</gene>
<dbReference type="CDD" id="cd06170">
    <property type="entry name" value="LuxR_C_like"/>
    <property type="match status" value="1"/>
</dbReference>
<evidence type="ECO:0000313" key="5">
    <source>
        <dbReference type="Proteomes" id="UP000602198"/>
    </source>
</evidence>
<accession>A0ABS1M4J0</accession>
<evidence type="ECO:0000256" key="2">
    <source>
        <dbReference type="ARBA" id="ARBA00022840"/>
    </source>
</evidence>
<dbReference type="Gene3D" id="1.25.40.10">
    <property type="entry name" value="Tetratricopeptide repeat domain"/>
    <property type="match status" value="1"/>
</dbReference>
<evidence type="ECO:0000259" key="3">
    <source>
        <dbReference type="PROSITE" id="PS50043"/>
    </source>
</evidence>
<dbReference type="SUPFAM" id="SSF48452">
    <property type="entry name" value="TPR-like"/>
    <property type="match status" value="1"/>
</dbReference>
<keyword evidence="1" id="KW-0547">Nucleotide-binding</keyword>
<dbReference type="SUPFAM" id="SSF46894">
    <property type="entry name" value="C-terminal effector domain of the bipartite response regulators"/>
    <property type="match status" value="1"/>
</dbReference>
<dbReference type="PROSITE" id="PS50043">
    <property type="entry name" value="HTH_LUXR_2"/>
    <property type="match status" value="1"/>
</dbReference>
<keyword evidence="5" id="KW-1185">Reference proteome</keyword>
<dbReference type="InterPro" id="IPR000792">
    <property type="entry name" value="Tscrpt_reg_LuxR_C"/>
</dbReference>
<dbReference type="RefSeq" id="WP_201947515.1">
    <property type="nucleotide sequence ID" value="NZ_JAERRJ010000005.1"/>
</dbReference>
<evidence type="ECO:0000313" key="4">
    <source>
        <dbReference type="EMBL" id="MBL1075451.1"/>
    </source>
</evidence>
<dbReference type="Proteomes" id="UP000602198">
    <property type="component" value="Unassembled WGS sequence"/>
</dbReference>
<dbReference type="PANTHER" id="PTHR16305">
    <property type="entry name" value="TESTICULAR SOLUBLE ADENYLYL CYCLASE"/>
    <property type="match status" value="1"/>
</dbReference>
<dbReference type="InterPro" id="IPR036388">
    <property type="entry name" value="WH-like_DNA-bd_sf"/>
</dbReference>
<feature type="domain" description="HTH luxR-type" evidence="3">
    <location>
        <begin position="832"/>
        <end position="896"/>
    </location>
</feature>
<comment type="caution">
    <text evidence="4">The sequence shown here is derived from an EMBL/GenBank/DDBJ whole genome shotgun (WGS) entry which is preliminary data.</text>
</comment>
<dbReference type="InterPro" id="IPR041664">
    <property type="entry name" value="AAA_16"/>
</dbReference>
<reference evidence="4 5" key="1">
    <citation type="submission" date="2021-01" db="EMBL/GenBank/DDBJ databases">
        <title>WGS of actinomycetes isolated from Thailand.</title>
        <authorList>
            <person name="Thawai C."/>
        </authorList>
    </citation>
    <scope>NUCLEOTIDE SEQUENCE [LARGE SCALE GENOMIC DNA]</scope>
    <source>
        <strain evidence="4 5">LPG 2</strain>
    </source>
</reference>
<dbReference type="Gene3D" id="3.40.50.300">
    <property type="entry name" value="P-loop containing nucleotide triphosphate hydrolases"/>
    <property type="match status" value="1"/>
</dbReference>
<name>A0ABS1M4J0_9NOCA</name>
<dbReference type="PROSITE" id="PS00622">
    <property type="entry name" value="HTH_LUXR_1"/>
    <property type="match status" value="1"/>
</dbReference>
<dbReference type="Pfam" id="PF00196">
    <property type="entry name" value="GerE"/>
    <property type="match status" value="1"/>
</dbReference>
<dbReference type="InterPro" id="IPR027417">
    <property type="entry name" value="P-loop_NTPase"/>
</dbReference>
<proteinExistence type="predicted"/>
<dbReference type="Gene3D" id="1.10.10.10">
    <property type="entry name" value="Winged helix-like DNA-binding domain superfamily/Winged helix DNA-binding domain"/>
    <property type="match status" value="1"/>
</dbReference>
<protein>
    <submittedName>
        <fullName evidence="4">AAA family ATPase</fullName>
    </submittedName>
</protein>
<dbReference type="InterPro" id="IPR011990">
    <property type="entry name" value="TPR-like_helical_dom_sf"/>
</dbReference>
<dbReference type="InterPro" id="IPR016032">
    <property type="entry name" value="Sig_transdc_resp-reg_C-effctor"/>
</dbReference>
<organism evidence="4 5">
    <name type="scientific">Nocardia acididurans</name>
    <dbReference type="NCBI Taxonomy" id="2802282"/>
    <lineage>
        <taxon>Bacteria</taxon>
        <taxon>Bacillati</taxon>
        <taxon>Actinomycetota</taxon>
        <taxon>Actinomycetes</taxon>
        <taxon>Mycobacteriales</taxon>
        <taxon>Nocardiaceae</taxon>
        <taxon>Nocardia</taxon>
    </lineage>
</organism>
<evidence type="ECO:0000256" key="1">
    <source>
        <dbReference type="ARBA" id="ARBA00022741"/>
    </source>
</evidence>
<keyword evidence="2" id="KW-0067">ATP-binding</keyword>